<dbReference type="EMBL" id="JABBGK010000001">
    <property type="protein sequence ID" value="NML73145.1"/>
    <property type="molecule type" value="Genomic_DNA"/>
</dbReference>
<keyword evidence="3" id="KW-0274">FAD</keyword>
<feature type="domain" description="FAD dependent oxidoreductase" evidence="5">
    <location>
        <begin position="7"/>
        <end position="371"/>
    </location>
</feature>
<sequence>MAADFEYIVIGRGMMGAAAARHLTLEGKRVGLIGPDEPADRVAHQGVFASHYDEARITRTFDDNMVWSQLASRSIERYAALEGESGISFFTEAGCLFSTLRPGAEGYMARAVAVSDRRGLDVEVIAPEALPARFPHMRFPKDHYGYYEKRNAGHVNPRALVKAQALMAERQGAAIIAETAVSVMEADGRVEVRTAEGRCHTAARVLVAAGGFTNICSLLPAPVDMRATARTIVFFELDAARQAIFSAMPSTVVFAERDEDLVYILPPVRYPDGKTYLKIGGDSEKAAFDALGAIGDWFRSDGDLDEAAKLQRIAVSLMPDLDGVPTTSGACIASFTRTTYPYVGFTRSPNVAVLTGGNFVAAKCSDELGRLGARLLVDGGLSDGDFAAELAPQYLSS</sequence>
<evidence type="ECO:0000256" key="3">
    <source>
        <dbReference type="ARBA" id="ARBA00022827"/>
    </source>
</evidence>
<organism evidence="6 7">
    <name type="scientific">Rhizobium terricola</name>
    <dbReference type="NCBI Taxonomy" id="2728849"/>
    <lineage>
        <taxon>Bacteria</taxon>
        <taxon>Pseudomonadati</taxon>
        <taxon>Pseudomonadota</taxon>
        <taxon>Alphaproteobacteria</taxon>
        <taxon>Hyphomicrobiales</taxon>
        <taxon>Rhizobiaceae</taxon>
        <taxon>Rhizobium/Agrobacterium group</taxon>
        <taxon>Rhizobium</taxon>
    </lineage>
</organism>
<keyword evidence="2" id="KW-0285">Flavoprotein</keyword>
<dbReference type="Gene3D" id="3.30.9.10">
    <property type="entry name" value="D-Amino Acid Oxidase, subunit A, domain 2"/>
    <property type="match status" value="1"/>
</dbReference>
<dbReference type="GO" id="GO:0050660">
    <property type="term" value="F:flavin adenine dinucleotide binding"/>
    <property type="evidence" value="ECO:0007669"/>
    <property type="project" value="InterPro"/>
</dbReference>
<dbReference type="InterPro" id="IPR045170">
    <property type="entry name" value="MTOX"/>
</dbReference>
<reference evidence="6 7" key="1">
    <citation type="submission" date="2020-04" db="EMBL/GenBank/DDBJ databases">
        <title>Rhizobium sp. S-51 isolated from soil.</title>
        <authorList>
            <person name="Dahal R.H."/>
        </authorList>
    </citation>
    <scope>NUCLEOTIDE SEQUENCE [LARGE SCALE GENOMIC DNA]</scope>
    <source>
        <strain evidence="6 7">S-51</strain>
    </source>
</reference>
<dbReference type="InterPro" id="IPR036188">
    <property type="entry name" value="FAD/NAD-bd_sf"/>
</dbReference>
<gene>
    <name evidence="6" type="ORF">HHL25_03290</name>
</gene>
<dbReference type="Proteomes" id="UP000541470">
    <property type="component" value="Unassembled WGS sequence"/>
</dbReference>
<dbReference type="SUPFAM" id="SSF51905">
    <property type="entry name" value="FAD/NAD(P)-binding domain"/>
    <property type="match status" value="1"/>
</dbReference>
<keyword evidence="7" id="KW-1185">Reference proteome</keyword>
<dbReference type="AlphaFoldDB" id="A0A7Y0ATI7"/>
<keyword evidence="4" id="KW-0560">Oxidoreductase</keyword>
<evidence type="ECO:0000256" key="2">
    <source>
        <dbReference type="ARBA" id="ARBA00022630"/>
    </source>
</evidence>
<accession>A0A7Y0ATI7</accession>
<dbReference type="Pfam" id="PF01266">
    <property type="entry name" value="DAO"/>
    <property type="match status" value="1"/>
</dbReference>
<dbReference type="InterPro" id="IPR006076">
    <property type="entry name" value="FAD-dep_OxRdtase"/>
</dbReference>
<dbReference type="GO" id="GO:0008115">
    <property type="term" value="F:sarcosine oxidase activity"/>
    <property type="evidence" value="ECO:0007669"/>
    <property type="project" value="TreeGrafter"/>
</dbReference>
<proteinExistence type="predicted"/>
<dbReference type="PANTHER" id="PTHR10961">
    <property type="entry name" value="PEROXISOMAL SARCOSINE OXIDASE"/>
    <property type="match status" value="1"/>
</dbReference>
<dbReference type="RefSeq" id="WP_169587231.1">
    <property type="nucleotide sequence ID" value="NZ_JABBGK010000001.1"/>
</dbReference>
<evidence type="ECO:0000313" key="6">
    <source>
        <dbReference type="EMBL" id="NML73145.1"/>
    </source>
</evidence>
<dbReference type="Gene3D" id="3.50.50.60">
    <property type="entry name" value="FAD/NAD(P)-binding domain"/>
    <property type="match status" value="1"/>
</dbReference>
<evidence type="ECO:0000313" key="7">
    <source>
        <dbReference type="Proteomes" id="UP000541470"/>
    </source>
</evidence>
<evidence type="ECO:0000259" key="5">
    <source>
        <dbReference type="Pfam" id="PF01266"/>
    </source>
</evidence>
<evidence type="ECO:0000256" key="4">
    <source>
        <dbReference type="ARBA" id="ARBA00023002"/>
    </source>
</evidence>
<comment type="caution">
    <text evidence="6">The sequence shown here is derived from an EMBL/GenBank/DDBJ whole genome shotgun (WGS) entry which is preliminary data.</text>
</comment>
<protein>
    <submittedName>
        <fullName evidence="6">FAD-binding oxidoreductase</fullName>
    </submittedName>
</protein>
<comment type="cofactor">
    <cofactor evidence="1">
        <name>FAD</name>
        <dbReference type="ChEBI" id="CHEBI:57692"/>
    </cofactor>
</comment>
<evidence type="ECO:0000256" key="1">
    <source>
        <dbReference type="ARBA" id="ARBA00001974"/>
    </source>
</evidence>
<dbReference type="PANTHER" id="PTHR10961:SF10">
    <property type="entry name" value="FAD DEPENDENT OXIDOREDUCTASE DOMAIN-CONTAINING PROTEIN"/>
    <property type="match status" value="1"/>
</dbReference>
<name>A0A7Y0ATI7_9HYPH</name>